<protein>
    <recommendedName>
        <fullName evidence="4">MYND-type domain-containing protein</fullName>
    </recommendedName>
</protein>
<dbReference type="Gene3D" id="6.10.140.2220">
    <property type="match status" value="1"/>
</dbReference>
<keyword evidence="3" id="KW-0862">Zinc</keyword>
<dbReference type="Pfam" id="PF01753">
    <property type="entry name" value="zf-MYND"/>
    <property type="match status" value="1"/>
</dbReference>
<proteinExistence type="predicted"/>
<keyword evidence="1" id="KW-0479">Metal-binding</keyword>
<accession>W7EPI4</accession>
<keyword evidence="2" id="KW-0863">Zinc-finger</keyword>
<dbReference type="RefSeq" id="XP_014561922.1">
    <property type="nucleotide sequence ID" value="XM_014706436.1"/>
</dbReference>
<dbReference type="InterPro" id="IPR002893">
    <property type="entry name" value="Znf_MYND"/>
</dbReference>
<dbReference type="SUPFAM" id="SSF144232">
    <property type="entry name" value="HIT/MYND zinc finger-like"/>
    <property type="match status" value="1"/>
</dbReference>
<dbReference type="EMBL" id="KI968694">
    <property type="protein sequence ID" value="EUN32303.1"/>
    <property type="molecule type" value="Genomic_DNA"/>
</dbReference>
<dbReference type="GeneID" id="26258303"/>
<dbReference type="GO" id="GO:0008270">
    <property type="term" value="F:zinc ion binding"/>
    <property type="evidence" value="ECO:0007669"/>
    <property type="project" value="UniProtKB-KW"/>
</dbReference>
<dbReference type="HOGENOM" id="CLU_069197_0_0_1"/>
<dbReference type="OrthoDB" id="432970at2759"/>
<evidence type="ECO:0000259" key="4">
    <source>
        <dbReference type="Pfam" id="PF01753"/>
    </source>
</evidence>
<evidence type="ECO:0000256" key="1">
    <source>
        <dbReference type="ARBA" id="ARBA00022723"/>
    </source>
</evidence>
<reference evidence="5" key="2">
    <citation type="submission" date="2014-01" db="EMBL/GenBank/DDBJ databases">
        <authorList>
            <consortium name="DOE Joint Genome Institute"/>
            <person name="Ohm R.A."/>
            <person name="Condon B.J."/>
            <person name="Leng Y."/>
            <person name="Wu D."/>
            <person name="Bushley K.E."/>
            <person name="Otillar R."/>
            <person name="Martin J."/>
            <person name="Schackwitz W."/>
            <person name="Grimwood J."/>
            <person name="MohdZainudin N."/>
            <person name="Xue C."/>
            <person name="Wang R."/>
            <person name="Manning V.A."/>
            <person name="Dhillon B."/>
            <person name="Tu Z.J."/>
            <person name="Steffenson B.J."/>
            <person name="Salamov A."/>
            <person name="Sun H."/>
            <person name="Lowry S."/>
            <person name="LaButti K."/>
            <person name="Han J."/>
            <person name="Copeland A."/>
            <person name="Lindquist E."/>
            <person name="Barry K."/>
            <person name="Schmutz J."/>
            <person name="Baker S."/>
            <person name="Ciuffetti L.M."/>
            <person name="Grigoriev I.V."/>
            <person name="Zhong S."/>
            <person name="Nordberg B.G."/>
            <person name="Cantor M.N."/>
            <person name="Hua S.X."/>
        </authorList>
    </citation>
    <scope>NUCLEOTIDE SEQUENCE</scope>
    <source>
        <strain evidence="5">FI3</strain>
    </source>
</reference>
<evidence type="ECO:0000313" key="5">
    <source>
        <dbReference type="EMBL" id="EUN32303.1"/>
    </source>
</evidence>
<evidence type="ECO:0000256" key="3">
    <source>
        <dbReference type="ARBA" id="ARBA00022833"/>
    </source>
</evidence>
<name>W7EPI4_BIPV3</name>
<sequence>MPPEPQGICAACKKPASDVCGGCKSDTYSVYYCGQVCQKNDRPNHKNACKDAQLEKALTRIAEIARQAYLNFRETTWDIPVVRIDQVPDDKTKSSSHFSNFPAHMATSQNVREAALVAMHCDEPQAHLHGLIKALTEGRMPVEIEELEVFLRLISQKVTISREGAGTNANWPNYRHAILRIRSEKTKTQWIIDITGAQYGIRRALWKWRDYENMHMAVVARVYELGYFKYLLDKASKIQGMDGLSYRVGMLAAGNLDQAITKWAVGHKKLAEIIGLDEEAYQVDKASLLESMDTAVRSFVAANNFNAQFREAKAYDRKYPGKSANEIIMIAKTYCE</sequence>
<feature type="domain" description="MYND-type" evidence="4">
    <location>
        <begin position="9"/>
        <end position="49"/>
    </location>
</feature>
<organism evidence="5">
    <name type="scientific">Bipolaris victoriae (strain FI3)</name>
    <name type="common">Victoria blight of oats agent</name>
    <name type="synonym">Cochliobolus victoriae</name>
    <dbReference type="NCBI Taxonomy" id="930091"/>
    <lineage>
        <taxon>Eukaryota</taxon>
        <taxon>Fungi</taxon>
        <taxon>Dikarya</taxon>
        <taxon>Ascomycota</taxon>
        <taxon>Pezizomycotina</taxon>
        <taxon>Dothideomycetes</taxon>
        <taxon>Pleosporomycetidae</taxon>
        <taxon>Pleosporales</taxon>
        <taxon>Pleosporineae</taxon>
        <taxon>Pleosporaceae</taxon>
        <taxon>Bipolaris</taxon>
    </lineage>
</organism>
<evidence type="ECO:0000256" key="2">
    <source>
        <dbReference type="ARBA" id="ARBA00022771"/>
    </source>
</evidence>
<reference evidence="5" key="1">
    <citation type="journal article" date="2013" name="PLoS Genet.">
        <title>Comparative genome structure, secondary metabolite, and effector coding capacity across Cochliobolus pathogens.</title>
        <authorList>
            <person name="Condon B.J."/>
            <person name="Leng Y."/>
            <person name="Wu D."/>
            <person name="Bushley K.E."/>
            <person name="Ohm R.A."/>
            <person name="Otillar R."/>
            <person name="Martin J."/>
            <person name="Schackwitz W."/>
            <person name="Grimwood J."/>
            <person name="MohdZainudin N."/>
            <person name="Xue C."/>
            <person name="Wang R."/>
            <person name="Manning V.A."/>
            <person name="Dhillon B."/>
            <person name="Tu Z.J."/>
            <person name="Steffenson B.J."/>
            <person name="Salamov A."/>
            <person name="Sun H."/>
            <person name="Lowry S."/>
            <person name="LaButti K."/>
            <person name="Han J."/>
            <person name="Copeland A."/>
            <person name="Lindquist E."/>
            <person name="Barry K."/>
            <person name="Schmutz J."/>
            <person name="Baker S.E."/>
            <person name="Ciuffetti L.M."/>
            <person name="Grigoriev I.V."/>
            <person name="Zhong S."/>
            <person name="Turgeon B.G."/>
        </authorList>
    </citation>
    <scope>NUCLEOTIDE SEQUENCE [LARGE SCALE GENOMIC DNA]</scope>
    <source>
        <strain evidence="5">FI3</strain>
    </source>
</reference>
<dbReference type="AlphaFoldDB" id="W7EPI4"/>
<gene>
    <name evidence="5" type="ORF">COCVIDRAFT_85493</name>
</gene>